<evidence type="ECO:0000256" key="1">
    <source>
        <dbReference type="SAM" id="MobiDB-lite"/>
    </source>
</evidence>
<dbReference type="OrthoDB" id="5377006at2759"/>
<organism evidence="2 3">
    <name type="scientific">Paraphaeosphaeria minitans</name>
    <dbReference type="NCBI Taxonomy" id="565426"/>
    <lineage>
        <taxon>Eukaryota</taxon>
        <taxon>Fungi</taxon>
        <taxon>Dikarya</taxon>
        <taxon>Ascomycota</taxon>
        <taxon>Pezizomycotina</taxon>
        <taxon>Dothideomycetes</taxon>
        <taxon>Pleosporomycetidae</taxon>
        <taxon>Pleosporales</taxon>
        <taxon>Massarineae</taxon>
        <taxon>Didymosphaeriaceae</taxon>
        <taxon>Paraphaeosphaeria</taxon>
    </lineage>
</organism>
<evidence type="ECO:0000313" key="2">
    <source>
        <dbReference type="EMBL" id="KAF9741954.1"/>
    </source>
</evidence>
<dbReference type="EMBL" id="WJXW01000001">
    <property type="protein sequence ID" value="KAF9741954.1"/>
    <property type="molecule type" value="Genomic_DNA"/>
</dbReference>
<sequence>MGEGLDKMGGERGGGDGRCPGRRRRGGNGGETPGRACRRGRWAMGDGRWAMGNGRWAMGDGRLDVVNRRLPRTIRDKGVGRKGAAADEASALLPAQGREAAPGTDSGLLTSIH</sequence>
<feature type="region of interest" description="Disordered" evidence="1">
    <location>
        <begin position="93"/>
        <end position="113"/>
    </location>
</feature>
<feature type="compositionally biased region" description="Basic and acidic residues" evidence="1">
    <location>
        <begin position="1"/>
        <end position="15"/>
    </location>
</feature>
<comment type="caution">
    <text evidence="2">The sequence shown here is derived from an EMBL/GenBank/DDBJ whole genome shotgun (WGS) entry which is preliminary data.</text>
</comment>
<gene>
    <name evidence="2" type="ORF">PMIN01_01493</name>
</gene>
<feature type="region of interest" description="Disordered" evidence="1">
    <location>
        <begin position="1"/>
        <end position="39"/>
    </location>
</feature>
<reference evidence="2" key="1">
    <citation type="journal article" date="2020" name="Mol. Plant Microbe Interact.">
        <title>Genome Sequence of the Biocontrol Agent Coniothyrium minitans strain Conio (IMI 134523).</title>
        <authorList>
            <person name="Patel D."/>
            <person name="Shittu T.A."/>
            <person name="Baroncelli R."/>
            <person name="Muthumeenakshi S."/>
            <person name="Osborne T.H."/>
            <person name="Janganan T.K."/>
            <person name="Sreenivasaprasad S."/>
        </authorList>
    </citation>
    <scope>NUCLEOTIDE SEQUENCE</scope>
    <source>
        <strain evidence="2">Conio</strain>
    </source>
</reference>
<accession>A0A9P6KXG0</accession>
<proteinExistence type="predicted"/>
<keyword evidence="3" id="KW-1185">Reference proteome</keyword>
<evidence type="ECO:0000313" key="3">
    <source>
        <dbReference type="Proteomes" id="UP000756921"/>
    </source>
</evidence>
<name>A0A9P6KXG0_9PLEO</name>
<protein>
    <submittedName>
        <fullName evidence="2">Uncharacterized protein</fullName>
    </submittedName>
</protein>
<dbReference type="AlphaFoldDB" id="A0A9P6KXG0"/>
<dbReference type="Proteomes" id="UP000756921">
    <property type="component" value="Unassembled WGS sequence"/>
</dbReference>